<dbReference type="Proteomes" id="UP000008068">
    <property type="component" value="Unassembled WGS sequence"/>
</dbReference>
<evidence type="ECO:0000256" key="1">
    <source>
        <dbReference type="SAM" id="MobiDB-lite"/>
    </source>
</evidence>
<organism evidence="3">
    <name type="scientific">Caenorhabditis brenneri</name>
    <name type="common">Nematode worm</name>
    <dbReference type="NCBI Taxonomy" id="135651"/>
    <lineage>
        <taxon>Eukaryota</taxon>
        <taxon>Metazoa</taxon>
        <taxon>Ecdysozoa</taxon>
        <taxon>Nematoda</taxon>
        <taxon>Chromadorea</taxon>
        <taxon>Rhabditida</taxon>
        <taxon>Rhabditina</taxon>
        <taxon>Rhabditomorpha</taxon>
        <taxon>Rhabditoidea</taxon>
        <taxon>Rhabditidae</taxon>
        <taxon>Peloderinae</taxon>
        <taxon>Caenorhabditis</taxon>
    </lineage>
</organism>
<accession>G0MIT0</accession>
<reference evidence="3" key="1">
    <citation type="submission" date="2011-07" db="EMBL/GenBank/DDBJ databases">
        <authorList>
            <consortium name="Caenorhabditis brenneri Sequencing and Analysis Consortium"/>
            <person name="Wilson R.K."/>
        </authorList>
    </citation>
    <scope>NUCLEOTIDE SEQUENCE [LARGE SCALE GENOMIC DNA]</scope>
    <source>
        <strain evidence="3">PB2801</strain>
    </source>
</reference>
<evidence type="ECO:0000313" key="3">
    <source>
        <dbReference type="Proteomes" id="UP000008068"/>
    </source>
</evidence>
<evidence type="ECO:0000313" key="2">
    <source>
        <dbReference type="EMBL" id="EGT31402.1"/>
    </source>
</evidence>
<name>G0MIT0_CAEBE</name>
<sequence length="142" mass="16676">MYAEYRRITTAQEFMVLIARIEANNQHLLRVSNEERDLWLDYVSRRAANTGLIAYNDYLRARGDAHLIQEEPEEQHADIRIVDEILRVREQLRLAQYRLRIQQRPRGSLVESDDSSTSGDSSGEEHEENEEQNLVEHVERGN</sequence>
<keyword evidence="3" id="KW-1185">Reference proteome</keyword>
<protein>
    <submittedName>
        <fullName evidence="2">Uncharacterized protein</fullName>
    </submittedName>
</protein>
<dbReference type="HOGENOM" id="CLU_1817454_0_0_1"/>
<dbReference type="InParanoid" id="G0MIT0"/>
<dbReference type="AlphaFoldDB" id="G0MIT0"/>
<proteinExistence type="predicted"/>
<feature type="region of interest" description="Disordered" evidence="1">
    <location>
        <begin position="104"/>
        <end position="142"/>
    </location>
</feature>
<gene>
    <name evidence="2" type="ORF">CAEBREN_21769</name>
</gene>
<dbReference type="EMBL" id="GL379796">
    <property type="protein sequence ID" value="EGT31402.1"/>
    <property type="molecule type" value="Genomic_DNA"/>
</dbReference>